<keyword evidence="1" id="KW-0597">Phosphoprotein</keyword>
<evidence type="ECO:0000256" key="1">
    <source>
        <dbReference type="ARBA" id="ARBA00022553"/>
    </source>
</evidence>
<feature type="region of interest" description="Disordered" evidence="2">
    <location>
        <begin position="92"/>
        <end position="154"/>
    </location>
</feature>
<keyword evidence="4" id="KW-1185">Reference proteome</keyword>
<dbReference type="PANTHER" id="PTHR46551">
    <property type="entry name" value="SAP DOMAIN-CONTAINING RIBONUCLEOPROTEIN"/>
    <property type="match status" value="1"/>
</dbReference>
<protein>
    <recommendedName>
        <fullName evidence="5">THO1-MOS11 C-terminal domain-containing protein</fullName>
    </recommendedName>
</protein>
<proteinExistence type="predicted"/>
<evidence type="ECO:0000313" key="3">
    <source>
        <dbReference type="EMBL" id="CAF0939182.1"/>
    </source>
</evidence>
<feature type="compositionally biased region" description="Basic and acidic residues" evidence="2">
    <location>
        <begin position="181"/>
        <end position="195"/>
    </location>
</feature>
<feature type="compositionally biased region" description="Polar residues" evidence="2">
    <location>
        <begin position="141"/>
        <end position="154"/>
    </location>
</feature>
<dbReference type="AlphaFoldDB" id="A0A814CET9"/>
<evidence type="ECO:0008006" key="5">
    <source>
        <dbReference type="Google" id="ProtNLM"/>
    </source>
</evidence>
<gene>
    <name evidence="3" type="ORF">XAT740_LOCUS10020</name>
</gene>
<dbReference type="Proteomes" id="UP000663828">
    <property type="component" value="Unassembled WGS sequence"/>
</dbReference>
<accession>A0A814CET9</accession>
<organism evidence="3 4">
    <name type="scientific">Adineta ricciae</name>
    <name type="common">Rotifer</name>
    <dbReference type="NCBI Taxonomy" id="249248"/>
    <lineage>
        <taxon>Eukaryota</taxon>
        <taxon>Metazoa</taxon>
        <taxon>Spiralia</taxon>
        <taxon>Gnathifera</taxon>
        <taxon>Rotifera</taxon>
        <taxon>Eurotatoria</taxon>
        <taxon>Bdelloidea</taxon>
        <taxon>Adinetida</taxon>
        <taxon>Adinetidae</taxon>
        <taxon>Adineta</taxon>
    </lineage>
</organism>
<evidence type="ECO:0000313" key="4">
    <source>
        <dbReference type="Proteomes" id="UP000663828"/>
    </source>
</evidence>
<feature type="region of interest" description="Disordered" evidence="2">
    <location>
        <begin position="170"/>
        <end position="195"/>
    </location>
</feature>
<evidence type="ECO:0000256" key="2">
    <source>
        <dbReference type="SAM" id="MobiDB-lite"/>
    </source>
</evidence>
<dbReference type="GO" id="GO:0016973">
    <property type="term" value="P:poly(A)+ mRNA export from nucleus"/>
    <property type="evidence" value="ECO:0007669"/>
    <property type="project" value="TreeGrafter"/>
</dbReference>
<dbReference type="InterPro" id="IPR052240">
    <property type="entry name" value="SAP_domain_ribonucleoprotein"/>
</dbReference>
<name>A0A814CET9_ADIRI</name>
<dbReference type="GO" id="GO:0005634">
    <property type="term" value="C:nucleus"/>
    <property type="evidence" value="ECO:0007669"/>
    <property type="project" value="TreeGrafter"/>
</dbReference>
<dbReference type="PANTHER" id="PTHR46551:SF1">
    <property type="entry name" value="SAP DOMAIN-CONTAINING RIBONUCLEOPROTEIN"/>
    <property type="match status" value="1"/>
</dbReference>
<dbReference type="EMBL" id="CAJNOR010000527">
    <property type="protein sequence ID" value="CAF0939182.1"/>
    <property type="molecule type" value="Genomic_DNA"/>
</dbReference>
<feature type="compositionally biased region" description="Basic and acidic residues" evidence="2">
    <location>
        <begin position="127"/>
        <end position="136"/>
    </location>
</feature>
<sequence length="195" mass="21576">MASNATLDAGSTVDHPENTKELAETLTEFEVNSGVISAENEPKELAAADRFQQRLERFGKVAPEAKKISRALRFGTAHEAIDKTAKKRRLERFGGGTAVVSEGEQEEKKRKRGERFHTDSSTPAVDDETKQKRIDRFGIVTPSSAKGNKNSTPVLTDTIKKRMERFGDVSDVAKANTSNEQKAKRAERFKPITSV</sequence>
<comment type="caution">
    <text evidence="3">The sequence shown here is derived from an EMBL/GenBank/DDBJ whole genome shotgun (WGS) entry which is preliminary data.</text>
</comment>
<reference evidence="3" key="1">
    <citation type="submission" date="2021-02" db="EMBL/GenBank/DDBJ databases">
        <authorList>
            <person name="Nowell W R."/>
        </authorList>
    </citation>
    <scope>NUCLEOTIDE SEQUENCE</scope>
</reference>